<sequence length="82" mass="9435">MDHPVRAATGSRALAKSPPFSDLMDVSREFRARRMLRMPTDATPTSMQVRHFQIDRTSSGTSRPAANFESWRKRDRREGWNG</sequence>
<evidence type="ECO:0000313" key="14">
    <source>
        <dbReference type="Proteomes" id="UP000440367"/>
    </source>
</evidence>
<evidence type="ECO:0000313" key="11">
    <source>
        <dbReference type="Proteomes" id="UP000429523"/>
    </source>
</evidence>
<dbReference type="EMBL" id="QXFZ01000087">
    <property type="protein sequence ID" value="KAE9134171.1"/>
    <property type="molecule type" value="Genomic_DNA"/>
</dbReference>
<dbReference type="EMBL" id="QXGE01001963">
    <property type="protein sequence ID" value="KAE9286381.1"/>
    <property type="molecule type" value="Genomic_DNA"/>
</dbReference>
<feature type="compositionally biased region" description="Polar residues" evidence="1">
    <location>
        <begin position="55"/>
        <end position="64"/>
    </location>
</feature>
<feature type="region of interest" description="Disordered" evidence="1">
    <location>
        <begin position="1"/>
        <end position="21"/>
    </location>
</feature>
<evidence type="ECO:0000313" key="3">
    <source>
        <dbReference type="EMBL" id="KAE9021308.1"/>
    </source>
</evidence>
<dbReference type="Proteomes" id="UP000460718">
    <property type="component" value="Unassembled WGS sequence"/>
</dbReference>
<dbReference type="Proteomes" id="UP000437068">
    <property type="component" value="Unassembled WGS sequence"/>
</dbReference>
<dbReference type="AlphaFoldDB" id="A0A6A3LSZ0"/>
<proteinExistence type="predicted"/>
<gene>
    <name evidence="9" type="ORF">PF001_g21468</name>
    <name evidence="8" type="ORF">PF002_g6500</name>
    <name evidence="7" type="ORF">PF004_g4855</name>
    <name evidence="6" type="ORF">PF005_g5516</name>
    <name evidence="4" type="ORF">PF006_g21453</name>
    <name evidence="5" type="ORF">PF007_g3058</name>
    <name evidence="10" type="ORF">PF008_g21804</name>
    <name evidence="2" type="ORF">PF009_g6355</name>
    <name evidence="3" type="ORF">PF011_g5011</name>
</gene>
<evidence type="ECO:0000313" key="2">
    <source>
        <dbReference type="EMBL" id="KAE8943952.1"/>
    </source>
</evidence>
<dbReference type="Proteomes" id="UP000486351">
    <property type="component" value="Unassembled WGS sequence"/>
</dbReference>
<evidence type="ECO:0000256" key="1">
    <source>
        <dbReference type="SAM" id="MobiDB-lite"/>
    </source>
</evidence>
<dbReference type="EMBL" id="QXGA01001984">
    <property type="protein sequence ID" value="KAE9106063.1"/>
    <property type="molecule type" value="Genomic_DNA"/>
</dbReference>
<evidence type="ECO:0000313" key="13">
    <source>
        <dbReference type="Proteomes" id="UP000437068"/>
    </source>
</evidence>
<dbReference type="Proteomes" id="UP000429523">
    <property type="component" value="Unassembled WGS sequence"/>
</dbReference>
<evidence type="ECO:0000313" key="6">
    <source>
        <dbReference type="EMBL" id="KAE9225403.1"/>
    </source>
</evidence>
<reference evidence="17 18" key="1">
    <citation type="submission" date="2018-09" db="EMBL/GenBank/DDBJ databases">
        <title>Genomic investigation of the strawberry pathogen Phytophthora fragariae indicates pathogenicity is determined by transcriptional variation in three key races.</title>
        <authorList>
            <person name="Adams T.M."/>
            <person name="Armitage A.D."/>
            <person name="Sobczyk M.K."/>
            <person name="Bates H.J."/>
            <person name="Dunwell J.M."/>
            <person name="Nellist C.F."/>
            <person name="Harrison R.J."/>
        </authorList>
    </citation>
    <scope>NUCLEOTIDE SEQUENCE [LARGE SCALE GENOMIC DNA]</scope>
    <source>
        <strain evidence="9 13">A4</strain>
        <strain evidence="8 14">BC-1</strain>
        <strain evidence="7 18">BC-23</strain>
        <strain evidence="6 12">NOV-27</strain>
        <strain evidence="4 15">NOV-5</strain>
        <strain evidence="5 16">NOV-71</strain>
        <strain evidence="10 19">NOV-77</strain>
        <strain evidence="2 11">NOV-9</strain>
        <strain evidence="3 17">SCRP245</strain>
    </source>
</reference>
<evidence type="ECO:0000313" key="10">
    <source>
        <dbReference type="EMBL" id="KAE9305091.1"/>
    </source>
</evidence>
<dbReference type="Proteomes" id="UP000440732">
    <property type="component" value="Unassembled WGS sequence"/>
</dbReference>
<evidence type="ECO:0000313" key="8">
    <source>
        <dbReference type="EMBL" id="KAE9246970.1"/>
    </source>
</evidence>
<dbReference type="EMBL" id="QXGD01000227">
    <property type="protein sequence ID" value="KAE9246970.1"/>
    <property type="molecule type" value="Genomic_DNA"/>
</dbReference>
<feature type="region of interest" description="Disordered" evidence="1">
    <location>
        <begin position="38"/>
        <end position="82"/>
    </location>
</feature>
<evidence type="ECO:0000313" key="7">
    <source>
        <dbReference type="EMBL" id="KAE9246353.1"/>
    </source>
</evidence>
<protein>
    <submittedName>
        <fullName evidence="3">Uncharacterized protein</fullName>
    </submittedName>
</protein>
<evidence type="ECO:0000313" key="9">
    <source>
        <dbReference type="EMBL" id="KAE9286381.1"/>
    </source>
</evidence>
<dbReference type="Proteomes" id="UP000440367">
    <property type="component" value="Unassembled WGS sequence"/>
</dbReference>
<dbReference type="Proteomes" id="UP000441208">
    <property type="component" value="Unassembled WGS sequence"/>
</dbReference>
<evidence type="ECO:0000313" key="18">
    <source>
        <dbReference type="Proteomes" id="UP000476176"/>
    </source>
</evidence>
<keyword evidence="12" id="KW-1185">Reference proteome</keyword>
<evidence type="ECO:0000313" key="17">
    <source>
        <dbReference type="Proteomes" id="UP000460718"/>
    </source>
</evidence>
<dbReference type="EMBL" id="QXFW01000189">
    <property type="protein sequence ID" value="KAE9021308.1"/>
    <property type="molecule type" value="Genomic_DNA"/>
</dbReference>
<comment type="caution">
    <text evidence="3">The sequence shown here is derived from an EMBL/GenBank/DDBJ whole genome shotgun (WGS) entry which is preliminary data.</text>
</comment>
<evidence type="ECO:0000313" key="12">
    <source>
        <dbReference type="Proteomes" id="UP000433483"/>
    </source>
</evidence>
<evidence type="ECO:0000313" key="5">
    <source>
        <dbReference type="EMBL" id="KAE9134171.1"/>
    </source>
</evidence>
<dbReference type="Proteomes" id="UP000433483">
    <property type="component" value="Unassembled WGS sequence"/>
</dbReference>
<dbReference type="EMBL" id="QXGF01000227">
    <property type="protein sequence ID" value="KAE8943952.1"/>
    <property type="molecule type" value="Genomic_DNA"/>
</dbReference>
<evidence type="ECO:0000313" key="15">
    <source>
        <dbReference type="Proteomes" id="UP000440732"/>
    </source>
</evidence>
<dbReference type="OrthoDB" id="10271448at2759"/>
<organism evidence="3 17">
    <name type="scientific">Phytophthora fragariae</name>
    <dbReference type="NCBI Taxonomy" id="53985"/>
    <lineage>
        <taxon>Eukaryota</taxon>
        <taxon>Sar</taxon>
        <taxon>Stramenopiles</taxon>
        <taxon>Oomycota</taxon>
        <taxon>Peronosporomycetes</taxon>
        <taxon>Peronosporales</taxon>
        <taxon>Peronosporaceae</taxon>
        <taxon>Phytophthora</taxon>
    </lineage>
</organism>
<accession>A0A6A3LSZ0</accession>
<evidence type="ECO:0000313" key="16">
    <source>
        <dbReference type="Proteomes" id="UP000441208"/>
    </source>
</evidence>
<name>A0A6A3LSZ0_9STRA</name>
<dbReference type="EMBL" id="QXFY01001994">
    <property type="protein sequence ID" value="KAE9305091.1"/>
    <property type="molecule type" value="Genomic_DNA"/>
</dbReference>
<dbReference type="Proteomes" id="UP000476176">
    <property type="component" value="Unassembled WGS sequence"/>
</dbReference>
<evidence type="ECO:0000313" key="19">
    <source>
        <dbReference type="Proteomes" id="UP000486351"/>
    </source>
</evidence>
<dbReference type="EMBL" id="QXGC01000172">
    <property type="protein sequence ID" value="KAE9246353.1"/>
    <property type="molecule type" value="Genomic_DNA"/>
</dbReference>
<evidence type="ECO:0000313" key="4">
    <source>
        <dbReference type="EMBL" id="KAE9106063.1"/>
    </source>
</evidence>
<dbReference type="EMBL" id="QXGB01000193">
    <property type="protein sequence ID" value="KAE9225403.1"/>
    <property type="molecule type" value="Genomic_DNA"/>
</dbReference>
<feature type="compositionally biased region" description="Basic and acidic residues" evidence="1">
    <location>
        <begin position="70"/>
        <end position="82"/>
    </location>
</feature>